<name>A0A811KAL3_9BILA</name>
<dbReference type="Proteomes" id="UP000783686">
    <property type="component" value="Unassembled WGS sequence"/>
</dbReference>
<evidence type="ECO:0000313" key="4">
    <source>
        <dbReference type="Proteomes" id="UP000614601"/>
    </source>
</evidence>
<dbReference type="AlphaFoldDB" id="A0A811KAL3"/>
<sequence>MAFRRRTSEQSQREQDLDCEGPSRPAIVQHSLPSRISRYVLRRKVCQITMVIALVLAMIFAPMYYFTYVIHRTLEFKKFVLDRQAWMAENTMKKSQAFLHEEFCLYYPNISTSVDACRTQCGPHAYVHVEHELISTLENPILCNSKLELSPCFKSLNKSKGCIDEKLKKTISSTCLNKNQIVPWDIYANANKTNFKRLYMPIITNDKLKSLQGQTVFAHQLVVKCPICSKRFQSYRLNDKSECYTKYFKAEKGLPESADTCGEAFLDRRNKSNFGINKGGSSSVTRQHDLWTYFLPHEWPQPQAKDAYASYPTHVDKPRALLTT</sequence>
<keyword evidence="2" id="KW-0812">Transmembrane</keyword>
<organism evidence="3 4">
    <name type="scientific">Bursaphelenchus okinawaensis</name>
    <dbReference type="NCBI Taxonomy" id="465554"/>
    <lineage>
        <taxon>Eukaryota</taxon>
        <taxon>Metazoa</taxon>
        <taxon>Ecdysozoa</taxon>
        <taxon>Nematoda</taxon>
        <taxon>Chromadorea</taxon>
        <taxon>Rhabditida</taxon>
        <taxon>Tylenchina</taxon>
        <taxon>Tylenchomorpha</taxon>
        <taxon>Aphelenchoidea</taxon>
        <taxon>Aphelenchoididae</taxon>
        <taxon>Bursaphelenchus</taxon>
    </lineage>
</organism>
<evidence type="ECO:0000256" key="2">
    <source>
        <dbReference type="SAM" id="Phobius"/>
    </source>
</evidence>
<feature type="transmembrane region" description="Helical" evidence="2">
    <location>
        <begin position="45"/>
        <end position="66"/>
    </location>
</feature>
<reference evidence="3" key="1">
    <citation type="submission" date="2020-09" db="EMBL/GenBank/DDBJ databases">
        <authorList>
            <person name="Kikuchi T."/>
        </authorList>
    </citation>
    <scope>NUCLEOTIDE SEQUENCE</scope>
    <source>
        <strain evidence="3">SH1</strain>
    </source>
</reference>
<evidence type="ECO:0000256" key="1">
    <source>
        <dbReference type="SAM" id="MobiDB-lite"/>
    </source>
</evidence>
<accession>A0A811KAL3</accession>
<dbReference type="EMBL" id="CAJFDH010000002">
    <property type="protein sequence ID" value="CAD5212793.1"/>
    <property type="molecule type" value="Genomic_DNA"/>
</dbReference>
<feature type="compositionally biased region" description="Basic and acidic residues" evidence="1">
    <location>
        <begin position="1"/>
        <end position="16"/>
    </location>
</feature>
<dbReference type="Proteomes" id="UP000614601">
    <property type="component" value="Unassembled WGS sequence"/>
</dbReference>
<protein>
    <submittedName>
        <fullName evidence="3">Uncharacterized protein</fullName>
    </submittedName>
</protein>
<comment type="caution">
    <text evidence="3">The sequence shown here is derived from an EMBL/GenBank/DDBJ whole genome shotgun (WGS) entry which is preliminary data.</text>
</comment>
<keyword evidence="2" id="KW-0472">Membrane</keyword>
<proteinExistence type="predicted"/>
<dbReference type="EMBL" id="CAJFCW020000002">
    <property type="protein sequence ID" value="CAG9097605.1"/>
    <property type="molecule type" value="Genomic_DNA"/>
</dbReference>
<evidence type="ECO:0000313" key="3">
    <source>
        <dbReference type="EMBL" id="CAD5212793.1"/>
    </source>
</evidence>
<keyword evidence="4" id="KW-1185">Reference proteome</keyword>
<gene>
    <name evidence="3" type="ORF">BOKJ2_LOCUS4594</name>
</gene>
<keyword evidence="2" id="KW-1133">Transmembrane helix</keyword>
<dbReference type="OrthoDB" id="10581854at2759"/>
<feature type="region of interest" description="Disordered" evidence="1">
    <location>
        <begin position="1"/>
        <end position="22"/>
    </location>
</feature>